<sequence length="69" mass="7808">MNIQEAKKLKSGSTVYHVTRKNADGTPMKARVTSVKTWKTRPNDVVVSVKHGLYEYIKFIGSQVDQLTK</sequence>
<dbReference type="EMBL" id="MT142814">
    <property type="protein sequence ID" value="QJA88954.1"/>
    <property type="molecule type" value="Genomic_DNA"/>
</dbReference>
<proteinExistence type="predicted"/>
<gene>
    <name evidence="1" type="ORF">MM415B02637_0007</name>
</gene>
<protein>
    <submittedName>
        <fullName evidence="1">Uncharacterized protein</fullName>
    </submittedName>
</protein>
<name>A0A6M3L671_9ZZZZ</name>
<reference evidence="1" key="1">
    <citation type="submission" date="2020-03" db="EMBL/GenBank/DDBJ databases">
        <title>The deep terrestrial virosphere.</title>
        <authorList>
            <person name="Holmfeldt K."/>
            <person name="Nilsson E."/>
            <person name="Simone D."/>
            <person name="Lopez-Fernandez M."/>
            <person name="Wu X."/>
            <person name="de Brujin I."/>
            <person name="Lundin D."/>
            <person name="Andersson A."/>
            <person name="Bertilsson S."/>
            <person name="Dopson M."/>
        </authorList>
    </citation>
    <scope>NUCLEOTIDE SEQUENCE</scope>
    <source>
        <strain evidence="1">MM415B02637</strain>
    </source>
</reference>
<dbReference type="AlphaFoldDB" id="A0A6M3L671"/>
<organism evidence="1">
    <name type="scientific">viral metagenome</name>
    <dbReference type="NCBI Taxonomy" id="1070528"/>
    <lineage>
        <taxon>unclassified sequences</taxon>
        <taxon>metagenomes</taxon>
        <taxon>organismal metagenomes</taxon>
    </lineage>
</organism>
<evidence type="ECO:0000313" key="1">
    <source>
        <dbReference type="EMBL" id="QJA88954.1"/>
    </source>
</evidence>
<accession>A0A6M3L671</accession>